<gene>
    <name evidence="2" type="ORF">M6B38_340270</name>
</gene>
<dbReference type="AlphaFoldDB" id="A0AAX6GX74"/>
<accession>A0AAX6GX74</accession>
<sequence length="37" mass="4268">MDPPLHGAIRMEQRYQPRSPRRPTSGRDLMLISCTEA</sequence>
<keyword evidence="3" id="KW-1185">Reference proteome</keyword>
<feature type="region of interest" description="Disordered" evidence="1">
    <location>
        <begin position="1"/>
        <end position="27"/>
    </location>
</feature>
<reference evidence="2" key="2">
    <citation type="submission" date="2023-04" db="EMBL/GenBank/DDBJ databases">
        <authorList>
            <person name="Bruccoleri R.E."/>
            <person name="Oakeley E.J."/>
            <person name="Faust A.-M."/>
            <person name="Dessus-Babus S."/>
            <person name="Altorfer M."/>
            <person name="Burckhardt D."/>
            <person name="Oertli M."/>
            <person name="Naumann U."/>
            <person name="Petersen F."/>
            <person name="Wong J."/>
        </authorList>
    </citation>
    <scope>NUCLEOTIDE SEQUENCE</scope>
    <source>
        <strain evidence="2">GSM-AAB239-AS_SAM_17_03QT</strain>
        <tissue evidence="2">Leaf</tissue>
    </source>
</reference>
<proteinExistence type="predicted"/>
<reference evidence="2" key="1">
    <citation type="journal article" date="2023" name="GigaByte">
        <title>Genome assembly of the bearded iris, Iris pallida Lam.</title>
        <authorList>
            <person name="Bruccoleri R.E."/>
            <person name="Oakeley E.J."/>
            <person name="Faust A.M.E."/>
            <person name="Altorfer M."/>
            <person name="Dessus-Babus S."/>
            <person name="Burckhardt D."/>
            <person name="Oertli M."/>
            <person name="Naumann U."/>
            <person name="Petersen F."/>
            <person name="Wong J."/>
        </authorList>
    </citation>
    <scope>NUCLEOTIDE SEQUENCE</scope>
    <source>
        <strain evidence="2">GSM-AAB239-AS_SAM_17_03QT</strain>
    </source>
</reference>
<dbReference type="EMBL" id="JANAVB010015199">
    <property type="protein sequence ID" value="KAJ6833346.1"/>
    <property type="molecule type" value="Genomic_DNA"/>
</dbReference>
<comment type="caution">
    <text evidence="2">The sequence shown here is derived from an EMBL/GenBank/DDBJ whole genome shotgun (WGS) entry which is preliminary data.</text>
</comment>
<protein>
    <submittedName>
        <fullName evidence="2">Uncharacterized protein</fullName>
    </submittedName>
</protein>
<dbReference type="Proteomes" id="UP001140949">
    <property type="component" value="Unassembled WGS sequence"/>
</dbReference>
<evidence type="ECO:0000313" key="3">
    <source>
        <dbReference type="Proteomes" id="UP001140949"/>
    </source>
</evidence>
<evidence type="ECO:0000313" key="2">
    <source>
        <dbReference type="EMBL" id="KAJ6833346.1"/>
    </source>
</evidence>
<organism evidence="2 3">
    <name type="scientific">Iris pallida</name>
    <name type="common">Sweet iris</name>
    <dbReference type="NCBI Taxonomy" id="29817"/>
    <lineage>
        <taxon>Eukaryota</taxon>
        <taxon>Viridiplantae</taxon>
        <taxon>Streptophyta</taxon>
        <taxon>Embryophyta</taxon>
        <taxon>Tracheophyta</taxon>
        <taxon>Spermatophyta</taxon>
        <taxon>Magnoliopsida</taxon>
        <taxon>Liliopsida</taxon>
        <taxon>Asparagales</taxon>
        <taxon>Iridaceae</taxon>
        <taxon>Iridoideae</taxon>
        <taxon>Irideae</taxon>
        <taxon>Iris</taxon>
    </lineage>
</organism>
<evidence type="ECO:0000256" key="1">
    <source>
        <dbReference type="SAM" id="MobiDB-lite"/>
    </source>
</evidence>
<name>A0AAX6GX74_IRIPA</name>